<feature type="coiled-coil region" evidence="1">
    <location>
        <begin position="488"/>
        <end position="536"/>
    </location>
</feature>
<proteinExistence type="predicted"/>
<evidence type="ECO:0008006" key="5">
    <source>
        <dbReference type="Google" id="ProtNLM"/>
    </source>
</evidence>
<dbReference type="Proteomes" id="UP000823749">
    <property type="component" value="Chromosome 5"/>
</dbReference>
<evidence type="ECO:0000313" key="4">
    <source>
        <dbReference type="Proteomes" id="UP000823749"/>
    </source>
</evidence>
<dbReference type="EMBL" id="JACTNZ010000005">
    <property type="protein sequence ID" value="KAG5548682.1"/>
    <property type="molecule type" value="Genomic_DNA"/>
</dbReference>
<feature type="region of interest" description="Disordered" evidence="2">
    <location>
        <begin position="46"/>
        <end position="104"/>
    </location>
</feature>
<comment type="caution">
    <text evidence="3">The sequence shown here is derived from an EMBL/GenBank/DDBJ whole genome shotgun (WGS) entry which is preliminary data.</text>
</comment>
<reference evidence="3" key="1">
    <citation type="submission" date="2020-08" db="EMBL/GenBank/DDBJ databases">
        <title>Plant Genome Project.</title>
        <authorList>
            <person name="Zhang R.-G."/>
        </authorList>
    </citation>
    <scope>NUCLEOTIDE SEQUENCE</scope>
    <source>
        <strain evidence="3">WSP0</strain>
        <tissue evidence="3">Leaf</tissue>
    </source>
</reference>
<evidence type="ECO:0000313" key="3">
    <source>
        <dbReference type="EMBL" id="KAG5548682.1"/>
    </source>
</evidence>
<keyword evidence="1" id="KW-0175">Coiled coil</keyword>
<dbReference type="PANTHER" id="PTHR33499:SF11">
    <property type="entry name" value="NO APICAL MERISTEM-ASSOCIATED C-TERMINAL DOMAIN-CONTAINING PROTEIN"/>
    <property type="match status" value="1"/>
</dbReference>
<evidence type="ECO:0000256" key="2">
    <source>
        <dbReference type="SAM" id="MobiDB-lite"/>
    </source>
</evidence>
<keyword evidence="4" id="KW-1185">Reference proteome</keyword>
<protein>
    <recommendedName>
        <fullName evidence="5">Transposase</fullName>
    </recommendedName>
</protein>
<accession>A0AAV6K8S9</accession>
<name>A0AAV6K8S9_9ERIC</name>
<dbReference type="AlphaFoldDB" id="A0AAV6K8S9"/>
<organism evidence="3 4">
    <name type="scientific">Rhododendron griersonianum</name>
    <dbReference type="NCBI Taxonomy" id="479676"/>
    <lineage>
        <taxon>Eukaryota</taxon>
        <taxon>Viridiplantae</taxon>
        <taxon>Streptophyta</taxon>
        <taxon>Embryophyta</taxon>
        <taxon>Tracheophyta</taxon>
        <taxon>Spermatophyta</taxon>
        <taxon>Magnoliopsida</taxon>
        <taxon>eudicotyledons</taxon>
        <taxon>Gunneridae</taxon>
        <taxon>Pentapetalae</taxon>
        <taxon>asterids</taxon>
        <taxon>Ericales</taxon>
        <taxon>Ericaceae</taxon>
        <taxon>Ericoideae</taxon>
        <taxon>Rhodoreae</taxon>
        <taxon>Rhododendron</taxon>
    </lineage>
</organism>
<gene>
    <name evidence="3" type="ORF">RHGRI_014134</name>
</gene>
<sequence length="551" mass="61183">MLQPNFLATHYKSHYERIRDEKVKRNNEVLESLGVMKIATSMMGSARHQCANDNGKRGRADQVDDPDYILSNDEDGHGCNSESDDSFEQEDIDIPPSGLPAQLHTEPQCGATLISERVTRSTPHPSMESQASLPPIAQPQNEVLPENNGAVSYLPSYHLIILEVFLVFIGGHLQCDVPIEINRPTRGPTRGIQAQRLIDKKGKLPVPIPQLFRASVGKHAAQLASRIGVEVRTHVIDLGVHRWKAVDESVKAPILQRIMDKFDLQGDPIDVEKAVATQCGRRLSNHNFVLHKKYKKLKETRGEEYARNNPPAGVNPEQWMSLVTKKWTVPKWLERSEKNTSNRFDFLPFSNAAFAAAFSPSFLPLLPIAVDFGSSLTSSKTKHRCGSKSLPVRVAAEMHDNGGVVPAVTEMYKSTHFNKDTQKWISSESKVLYDKMVQIEIEHNAQEGAIPITQEELSVKGLKARSSSVKGLGIRPSSSIRTAKGEYVTHLEGKVQEQAEKIQEQAEKIKEQAEGIEAANNKIDELALAKEEQGKTLASVMAFLKQQGFTG</sequence>
<dbReference type="PANTHER" id="PTHR33499">
    <property type="entry name" value="OS12G0282400 PROTEIN-RELATED"/>
    <property type="match status" value="1"/>
</dbReference>
<feature type="compositionally biased region" description="Acidic residues" evidence="2">
    <location>
        <begin position="82"/>
        <end position="93"/>
    </location>
</feature>
<evidence type="ECO:0000256" key="1">
    <source>
        <dbReference type="SAM" id="Coils"/>
    </source>
</evidence>